<accession>A0A6C0EW27</accession>
<dbReference type="GO" id="GO:0016020">
    <property type="term" value="C:membrane"/>
    <property type="evidence" value="ECO:0007669"/>
    <property type="project" value="InterPro"/>
</dbReference>
<dbReference type="Gene3D" id="3.40.50.300">
    <property type="entry name" value="P-loop containing nucleotide triphosphate hydrolases"/>
    <property type="match status" value="1"/>
</dbReference>
<evidence type="ECO:0008006" key="2">
    <source>
        <dbReference type="Google" id="ProtNLM"/>
    </source>
</evidence>
<dbReference type="AlphaFoldDB" id="A0A6C0EW27"/>
<dbReference type="InterPro" id="IPR005331">
    <property type="entry name" value="Sulfotransferase"/>
</dbReference>
<dbReference type="GO" id="GO:0008146">
    <property type="term" value="F:sulfotransferase activity"/>
    <property type="evidence" value="ECO:0007669"/>
    <property type="project" value="InterPro"/>
</dbReference>
<organism evidence="1">
    <name type="scientific">viral metagenome</name>
    <dbReference type="NCBI Taxonomy" id="1070528"/>
    <lineage>
        <taxon>unclassified sequences</taxon>
        <taxon>metagenomes</taxon>
        <taxon>organismal metagenomes</taxon>
    </lineage>
</organism>
<dbReference type="Pfam" id="PF03567">
    <property type="entry name" value="Sulfotransfer_2"/>
    <property type="match status" value="1"/>
</dbReference>
<proteinExistence type="predicted"/>
<reference evidence="1" key="1">
    <citation type="journal article" date="2020" name="Nature">
        <title>Giant virus diversity and host interactions through global metagenomics.</title>
        <authorList>
            <person name="Schulz F."/>
            <person name="Roux S."/>
            <person name="Paez-Espino D."/>
            <person name="Jungbluth S."/>
            <person name="Walsh D.A."/>
            <person name="Denef V.J."/>
            <person name="McMahon K.D."/>
            <person name="Konstantinidis K.T."/>
            <person name="Eloe-Fadrosh E.A."/>
            <person name="Kyrpides N.C."/>
            <person name="Woyke T."/>
        </authorList>
    </citation>
    <scope>NUCLEOTIDE SEQUENCE</scope>
    <source>
        <strain evidence="1">GVMAG-M-3300009161-30</strain>
    </source>
</reference>
<name>A0A6C0EW27_9ZZZZ</name>
<dbReference type="EMBL" id="MN738944">
    <property type="protein sequence ID" value="QHT32509.1"/>
    <property type="molecule type" value="Genomic_DNA"/>
</dbReference>
<dbReference type="SUPFAM" id="SSF52540">
    <property type="entry name" value="P-loop containing nucleoside triphosphate hydrolases"/>
    <property type="match status" value="1"/>
</dbReference>
<dbReference type="InterPro" id="IPR027417">
    <property type="entry name" value="P-loop_NTPase"/>
</dbReference>
<sequence>MVNSVIYIGKCGGATTKQILNINNIEHQEVHLTKPVFNENYKYVIIIRNPIDRFISAFNWRYKLVVSDKTQENRFIGEKDTLIKYDNVNNLAENITRFDINKSYIHHIYEDINFYLDDFLGKCKKGNIIGIVTQEDLEHDIEHIFNICVKNIHKNKNNTIIDKYISNTGYDLLKHYLYKDYECIDKLFAMGCLSDKQYNILSK</sequence>
<protein>
    <recommendedName>
        <fullName evidence="2">Sulfotransferase domain-containing protein</fullName>
    </recommendedName>
</protein>
<evidence type="ECO:0000313" key="1">
    <source>
        <dbReference type="EMBL" id="QHT32509.1"/>
    </source>
</evidence>